<dbReference type="SUPFAM" id="SSF46785">
    <property type="entry name" value="Winged helix' DNA-binding domain"/>
    <property type="match status" value="1"/>
</dbReference>
<dbReference type="AlphaFoldDB" id="A0A9Q2XPY2"/>
<evidence type="ECO:0000256" key="2">
    <source>
        <dbReference type="ARBA" id="ARBA00023015"/>
    </source>
</evidence>
<dbReference type="CDD" id="cd08422">
    <property type="entry name" value="PBP2_CrgA_like"/>
    <property type="match status" value="1"/>
</dbReference>
<dbReference type="Proteomes" id="UP001106592">
    <property type="component" value="Unassembled WGS sequence"/>
</dbReference>
<dbReference type="PROSITE" id="PS50931">
    <property type="entry name" value="HTH_LYSR"/>
    <property type="match status" value="1"/>
</dbReference>
<reference evidence="6" key="2">
    <citation type="journal article" date="2023" name="Plant Pathol.">
        <title>Dismantling and reorganizing Pseudomonas marginalis sensu#lato.</title>
        <authorList>
            <person name="Sawada H."/>
            <person name="Fujikawa T."/>
            <person name="Satou M."/>
        </authorList>
    </citation>
    <scope>NUCLEOTIDE SEQUENCE</scope>
    <source>
        <strain evidence="6">MAFF 301350</strain>
    </source>
</reference>
<dbReference type="Gene3D" id="1.10.10.10">
    <property type="entry name" value="Winged helix-like DNA-binding domain superfamily/Winged helix DNA-binding domain"/>
    <property type="match status" value="1"/>
</dbReference>
<dbReference type="InterPro" id="IPR036390">
    <property type="entry name" value="WH_DNA-bd_sf"/>
</dbReference>
<proteinExistence type="inferred from homology"/>
<sequence>MDQISAMQAFRRVVESGGFSAAAALTGQSHTVLSRQVKNLERHLGTQLLSRTTRRLHVTEAGALCYRHCVQVLEQLEAMSLEISEHQQQPTGTLRLSVATAFGELELGRWLPDFVERFDQLQVELICTDRFVDMLEEGVDVCLRVTTHLPDSNLVARQLAVSEVVLVAAPAYLQRWPAPIEPHTLGEHALLGYNRLAQPQRLSLQGPDGQRLDVAMPSRLSANSPMALRAAAIAGLGIASFDRFIVHDALLDGRLVQVLPEWQQPSRHVYAMFPQSRYLAPKVRALVEYARAYYAEPRWEIKM</sequence>
<dbReference type="InterPro" id="IPR000847">
    <property type="entry name" value="LysR_HTH_N"/>
</dbReference>
<evidence type="ECO:0000256" key="4">
    <source>
        <dbReference type="ARBA" id="ARBA00023163"/>
    </source>
</evidence>
<dbReference type="RefSeq" id="WP_078481788.1">
    <property type="nucleotide sequence ID" value="NZ_JAHTBI010000107.1"/>
</dbReference>
<comment type="similarity">
    <text evidence="1">Belongs to the LysR transcriptional regulatory family.</text>
</comment>
<keyword evidence="7" id="KW-1185">Reference proteome</keyword>
<dbReference type="EMBL" id="JAHTBI010000107">
    <property type="protein sequence ID" value="MBV6290024.1"/>
    <property type="molecule type" value="Genomic_DNA"/>
</dbReference>
<gene>
    <name evidence="6" type="ORF">KUO17_23855</name>
</gene>
<evidence type="ECO:0000256" key="1">
    <source>
        <dbReference type="ARBA" id="ARBA00009437"/>
    </source>
</evidence>
<feature type="domain" description="HTH lysR-type" evidence="5">
    <location>
        <begin position="1"/>
        <end position="59"/>
    </location>
</feature>
<evidence type="ECO:0000256" key="3">
    <source>
        <dbReference type="ARBA" id="ARBA00023125"/>
    </source>
</evidence>
<dbReference type="FunFam" id="1.10.10.10:FF:000001">
    <property type="entry name" value="LysR family transcriptional regulator"/>
    <property type="match status" value="1"/>
</dbReference>
<dbReference type="PANTHER" id="PTHR30537:SF5">
    <property type="entry name" value="HTH-TYPE TRANSCRIPTIONAL ACTIVATOR TTDR-RELATED"/>
    <property type="match status" value="1"/>
</dbReference>
<protein>
    <submittedName>
        <fullName evidence="6">LysR family transcriptional regulator</fullName>
    </submittedName>
</protein>
<dbReference type="Pfam" id="PF03466">
    <property type="entry name" value="LysR_substrate"/>
    <property type="match status" value="1"/>
</dbReference>
<dbReference type="GO" id="GO:0003677">
    <property type="term" value="F:DNA binding"/>
    <property type="evidence" value="ECO:0007669"/>
    <property type="project" value="UniProtKB-KW"/>
</dbReference>
<keyword evidence="3" id="KW-0238">DNA-binding</keyword>
<organism evidence="6 7">
    <name type="scientific">Pseudomonas aegrilactucae</name>
    <dbReference type="NCBI Taxonomy" id="2854028"/>
    <lineage>
        <taxon>Bacteria</taxon>
        <taxon>Pseudomonadati</taxon>
        <taxon>Pseudomonadota</taxon>
        <taxon>Gammaproteobacteria</taxon>
        <taxon>Pseudomonadales</taxon>
        <taxon>Pseudomonadaceae</taxon>
        <taxon>Pseudomonas</taxon>
    </lineage>
</organism>
<dbReference type="Gene3D" id="3.40.190.290">
    <property type="match status" value="1"/>
</dbReference>
<evidence type="ECO:0000313" key="7">
    <source>
        <dbReference type="Proteomes" id="UP001106592"/>
    </source>
</evidence>
<dbReference type="InterPro" id="IPR036388">
    <property type="entry name" value="WH-like_DNA-bd_sf"/>
</dbReference>
<keyword evidence="4" id="KW-0804">Transcription</keyword>
<evidence type="ECO:0000313" key="6">
    <source>
        <dbReference type="EMBL" id="MBV6290024.1"/>
    </source>
</evidence>
<evidence type="ECO:0000259" key="5">
    <source>
        <dbReference type="PROSITE" id="PS50931"/>
    </source>
</evidence>
<dbReference type="SUPFAM" id="SSF53850">
    <property type="entry name" value="Periplasmic binding protein-like II"/>
    <property type="match status" value="1"/>
</dbReference>
<dbReference type="GO" id="GO:0003700">
    <property type="term" value="F:DNA-binding transcription factor activity"/>
    <property type="evidence" value="ECO:0007669"/>
    <property type="project" value="InterPro"/>
</dbReference>
<dbReference type="InterPro" id="IPR005119">
    <property type="entry name" value="LysR_subst-bd"/>
</dbReference>
<dbReference type="PANTHER" id="PTHR30537">
    <property type="entry name" value="HTH-TYPE TRANSCRIPTIONAL REGULATOR"/>
    <property type="match status" value="1"/>
</dbReference>
<comment type="caution">
    <text evidence="6">The sequence shown here is derived from an EMBL/GenBank/DDBJ whole genome shotgun (WGS) entry which is preliminary data.</text>
</comment>
<keyword evidence="2" id="KW-0805">Transcription regulation</keyword>
<reference evidence="6" key="1">
    <citation type="journal article" date="2022" name="Int. J. Syst. Evol. Microbiol.">
        <title>Pseudomonas aegrilactucae sp. nov. and Pseudomonas morbosilactucae sp. nov., pathogens causing bacterial rot of lettuce in Japan.</title>
        <authorList>
            <person name="Sawada H."/>
            <person name="Fujikawa T."/>
            <person name="Satou M."/>
        </authorList>
    </citation>
    <scope>NUCLEOTIDE SEQUENCE</scope>
    <source>
        <strain evidence="6">MAFF 301350</strain>
    </source>
</reference>
<name>A0A9Q2XPY2_9PSED</name>
<dbReference type="Pfam" id="PF00126">
    <property type="entry name" value="HTH_1"/>
    <property type="match status" value="1"/>
</dbReference>
<dbReference type="InterPro" id="IPR058163">
    <property type="entry name" value="LysR-type_TF_proteobact-type"/>
</dbReference>
<accession>A0A9Q2XPY2</accession>